<dbReference type="Proteomes" id="UP000324222">
    <property type="component" value="Unassembled WGS sequence"/>
</dbReference>
<gene>
    <name evidence="1" type="ORF">E2C01_054820</name>
</gene>
<proteinExistence type="predicted"/>
<name>A0A5B7GW12_PORTR</name>
<keyword evidence="2" id="KW-1185">Reference proteome</keyword>
<accession>A0A5B7GW12</accession>
<dbReference type="AlphaFoldDB" id="A0A5B7GW12"/>
<evidence type="ECO:0000313" key="1">
    <source>
        <dbReference type="EMBL" id="MPC60764.1"/>
    </source>
</evidence>
<reference evidence="1 2" key="1">
    <citation type="submission" date="2019-05" db="EMBL/GenBank/DDBJ databases">
        <title>Another draft genome of Portunus trituberculatus and its Hox gene families provides insights of decapod evolution.</title>
        <authorList>
            <person name="Jeong J.-H."/>
            <person name="Song I."/>
            <person name="Kim S."/>
            <person name="Choi T."/>
            <person name="Kim D."/>
            <person name="Ryu S."/>
            <person name="Kim W."/>
        </authorList>
    </citation>
    <scope>NUCLEOTIDE SEQUENCE [LARGE SCALE GENOMIC DNA]</scope>
    <source>
        <tissue evidence="1">Muscle</tissue>
    </source>
</reference>
<dbReference type="EMBL" id="VSRR010017870">
    <property type="protein sequence ID" value="MPC60764.1"/>
    <property type="molecule type" value="Genomic_DNA"/>
</dbReference>
<comment type="caution">
    <text evidence="1">The sequence shown here is derived from an EMBL/GenBank/DDBJ whole genome shotgun (WGS) entry which is preliminary data.</text>
</comment>
<evidence type="ECO:0000313" key="2">
    <source>
        <dbReference type="Proteomes" id="UP000324222"/>
    </source>
</evidence>
<sequence length="70" mass="8606">MTLGENRENSRRKMIKTKKLSYNWNCSMRKFTHHPWTFSIMHFAILVFSQRESRWRMCHQYSAPQLISLE</sequence>
<protein>
    <submittedName>
        <fullName evidence="1">Uncharacterized protein</fullName>
    </submittedName>
</protein>
<organism evidence="1 2">
    <name type="scientific">Portunus trituberculatus</name>
    <name type="common">Swimming crab</name>
    <name type="synonym">Neptunus trituberculatus</name>
    <dbReference type="NCBI Taxonomy" id="210409"/>
    <lineage>
        <taxon>Eukaryota</taxon>
        <taxon>Metazoa</taxon>
        <taxon>Ecdysozoa</taxon>
        <taxon>Arthropoda</taxon>
        <taxon>Crustacea</taxon>
        <taxon>Multicrustacea</taxon>
        <taxon>Malacostraca</taxon>
        <taxon>Eumalacostraca</taxon>
        <taxon>Eucarida</taxon>
        <taxon>Decapoda</taxon>
        <taxon>Pleocyemata</taxon>
        <taxon>Brachyura</taxon>
        <taxon>Eubrachyura</taxon>
        <taxon>Portunoidea</taxon>
        <taxon>Portunidae</taxon>
        <taxon>Portuninae</taxon>
        <taxon>Portunus</taxon>
    </lineage>
</organism>